<evidence type="ECO:0000256" key="3">
    <source>
        <dbReference type="ARBA" id="ARBA00022806"/>
    </source>
</evidence>
<feature type="domain" description="Helicase C-terminal" evidence="8">
    <location>
        <begin position="216"/>
        <end position="380"/>
    </location>
</feature>
<evidence type="ECO:0000256" key="5">
    <source>
        <dbReference type="ARBA" id="ARBA00038437"/>
    </source>
</evidence>
<feature type="domain" description="Helicase ATP-binding" evidence="7">
    <location>
        <begin position="33"/>
        <end position="204"/>
    </location>
</feature>
<dbReference type="InterPro" id="IPR050079">
    <property type="entry name" value="DEAD_box_RNA_helicase"/>
</dbReference>
<feature type="region of interest" description="Disordered" evidence="6">
    <location>
        <begin position="386"/>
        <end position="408"/>
    </location>
</feature>
<name>A0A4U1BXG0_9SPHI</name>
<keyword evidence="4" id="KW-0067">ATP-binding</keyword>
<evidence type="ECO:0000256" key="4">
    <source>
        <dbReference type="ARBA" id="ARBA00022840"/>
    </source>
</evidence>
<dbReference type="PANTHER" id="PTHR47959">
    <property type="entry name" value="ATP-DEPENDENT RNA HELICASE RHLE-RELATED"/>
    <property type="match status" value="1"/>
</dbReference>
<dbReference type="SMART" id="SM00487">
    <property type="entry name" value="DEXDc"/>
    <property type="match status" value="1"/>
</dbReference>
<dbReference type="PROSITE" id="PS51194">
    <property type="entry name" value="HELICASE_CTER"/>
    <property type="match status" value="1"/>
</dbReference>
<keyword evidence="3 9" id="KW-0347">Helicase</keyword>
<evidence type="ECO:0000259" key="7">
    <source>
        <dbReference type="PROSITE" id="PS51192"/>
    </source>
</evidence>
<dbReference type="RefSeq" id="WP_136827019.1">
    <property type="nucleotide sequence ID" value="NZ_SWBP01000004.1"/>
</dbReference>
<gene>
    <name evidence="9" type="ORF">FA046_13380</name>
</gene>
<comment type="caution">
    <text evidence="9">The sequence shown here is derived from an EMBL/GenBank/DDBJ whole genome shotgun (WGS) entry which is preliminary data.</text>
</comment>
<dbReference type="GO" id="GO:0005524">
    <property type="term" value="F:ATP binding"/>
    <property type="evidence" value="ECO:0007669"/>
    <property type="project" value="UniProtKB-KW"/>
</dbReference>
<evidence type="ECO:0000256" key="1">
    <source>
        <dbReference type="ARBA" id="ARBA00022741"/>
    </source>
</evidence>
<keyword evidence="1" id="KW-0547">Nucleotide-binding</keyword>
<accession>A0A4U1BXG0</accession>
<dbReference type="AlphaFoldDB" id="A0A4U1BXG0"/>
<evidence type="ECO:0000256" key="2">
    <source>
        <dbReference type="ARBA" id="ARBA00022801"/>
    </source>
</evidence>
<evidence type="ECO:0000259" key="8">
    <source>
        <dbReference type="PROSITE" id="PS51194"/>
    </source>
</evidence>
<evidence type="ECO:0000313" key="10">
    <source>
        <dbReference type="Proteomes" id="UP000308181"/>
    </source>
</evidence>
<dbReference type="GO" id="GO:0003724">
    <property type="term" value="F:RNA helicase activity"/>
    <property type="evidence" value="ECO:0007669"/>
    <property type="project" value="TreeGrafter"/>
</dbReference>
<proteinExistence type="inferred from homology"/>
<sequence>MATLDKLKLSKQLLAAMTGNGYLSPKEIQGKLFPRIHGGQDLVAIGPDGCGKTTTCVLAALNKIQYTEEIAPRILYLVPDTETGEAVLDQFHLLNRNRDLRIFGLFAGGSSLDTQVLEVTDGVDIIVATPDRARALYLKLGLNLNKILLFIVDDADLIIKNGLQLPTVELARGIKKSQFLVCSSVMHERLEKLYSNFIKIPNIIEVDDLGDNQLNTVDQLLYQVPNFSTKLYLLEMLLADKEVFDKVLVFVNSRFTAETVYKNLAKDFNDEVAVFKASEIADQVVNSLSDFKLTPKLRILIIANEDVSDINVSEFPCIMHFDIPEDEMAYTQRVLFRENTLADQLALTFCTDLELTTVRRLEQIQGKKMQIMDLPEELFIVKENDKGKSTEKDSSFDAGEAMKIRKRN</sequence>
<dbReference type="PROSITE" id="PS51192">
    <property type="entry name" value="HELICASE_ATP_BIND_1"/>
    <property type="match status" value="1"/>
</dbReference>
<dbReference type="Proteomes" id="UP000308181">
    <property type="component" value="Unassembled WGS sequence"/>
</dbReference>
<evidence type="ECO:0000256" key="6">
    <source>
        <dbReference type="SAM" id="MobiDB-lite"/>
    </source>
</evidence>
<dbReference type="InterPro" id="IPR001650">
    <property type="entry name" value="Helicase_C-like"/>
</dbReference>
<dbReference type="GO" id="GO:0003676">
    <property type="term" value="F:nucleic acid binding"/>
    <property type="evidence" value="ECO:0007669"/>
    <property type="project" value="InterPro"/>
</dbReference>
<dbReference type="Gene3D" id="3.40.50.300">
    <property type="entry name" value="P-loop containing nucleotide triphosphate hydrolases"/>
    <property type="match status" value="2"/>
</dbReference>
<protein>
    <submittedName>
        <fullName evidence="9">DEAD/DEAH box helicase</fullName>
    </submittedName>
</protein>
<comment type="similarity">
    <text evidence="5">Belongs to the DEAD box helicase family.</text>
</comment>
<dbReference type="GO" id="GO:0016787">
    <property type="term" value="F:hydrolase activity"/>
    <property type="evidence" value="ECO:0007669"/>
    <property type="project" value="UniProtKB-KW"/>
</dbReference>
<organism evidence="9 10">
    <name type="scientific">Pedobacter cryophilus</name>
    <dbReference type="NCBI Taxonomy" id="2571271"/>
    <lineage>
        <taxon>Bacteria</taxon>
        <taxon>Pseudomonadati</taxon>
        <taxon>Bacteroidota</taxon>
        <taxon>Sphingobacteriia</taxon>
        <taxon>Sphingobacteriales</taxon>
        <taxon>Sphingobacteriaceae</taxon>
        <taxon>Pedobacter</taxon>
    </lineage>
</organism>
<dbReference type="GO" id="GO:0005829">
    <property type="term" value="C:cytosol"/>
    <property type="evidence" value="ECO:0007669"/>
    <property type="project" value="TreeGrafter"/>
</dbReference>
<evidence type="ECO:0000313" key="9">
    <source>
        <dbReference type="EMBL" id="TKB97054.1"/>
    </source>
</evidence>
<dbReference type="OrthoDB" id="9762011at2"/>
<keyword evidence="10" id="KW-1185">Reference proteome</keyword>
<dbReference type="InterPro" id="IPR011545">
    <property type="entry name" value="DEAD/DEAH_box_helicase_dom"/>
</dbReference>
<dbReference type="PANTHER" id="PTHR47959:SF1">
    <property type="entry name" value="ATP-DEPENDENT RNA HELICASE DBPA"/>
    <property type="match status" value="1"/>
</dbReference>
<keyword evidence="2" id="KW-0378">Hydrolase</keyword>
<dbReference type="Pfam" id="PF00270">
    <property type="entry name" value="DEAD"/>
    <property type="match status" value="1"/>
</dbReference>
<dbReference type="EMBL" id="SWBP01000004">
    <property type="protein sequence ID" value="TKB97054.1"/>
    <property type="molecule type" value="Genomic_DNA"/>
</dbReference>
<dbReference type="SUPFAM" id="SSF52540">
    <property type="entry name" value="P-loop containing nucleoside triphosphate hydrolases"/>
    <property type="match status" value="2"/>
</dbReference>
<dbReference type="InterPro" id="IPR027417">
    <property type="entry name" value="P-loop_NTPase"/>
</dbReference>
<reference evidence="9 10" key="1">
    <citation type="submission" date="2019-04" db="EMBL/GenBank/DDBJ databases">
        <title>Pedobacter sp. AR-3-17 sp. nov., isolated from Arctic soil.</title>
        <authorList>
            <person name="Dahal R.H."/>
            <person name="Kim D.-U."/>
        </authorList>
    </citation>
    <scope>NUCLEOTIDE SEQUENCE [LARGE SCALE GENOMIC DNA]</scope>
    <source>
        <strain evidence="9 10">AR-3-17</strain>
    </source>
</reference>
<dbReference type="InterPro" id="IPR014001">
    <property type="entry name" value="Helicase_ATP-bd"/>
</dbReference>